<keyword evidence="1" id="KW-0175">Coiled coil</keyword>
<dbReference type="EMBL" id="UFRV01000006">
    <property type="protein sequence ID" value="SUT96501.1"/>
    <property type="molecule type" value="Genomic_DNA"/>
</dbReference>
<evidence type="ECO:0000313" key="4">
    <source>
        <dbReference type="Proteomes" id="UP000254227"/>
    </source>
</evidence>
<protein>
    <submittedName>
        <fullName evidence="3">DnaJ domain-containing protein</fullName>
    </submittedName>
    <submittedName>
        <fullName evidence="2">Molecular chaperone DnaJ</fullName>
    </submittedName>
</protein>
<evidence type="ECO:0000256" key="1">
    <source>
        <dbReference type="SAM" id="Coils"/>
    </source>
</evidence>
<dbReference type="RefSeq" id="WP_004695414.1">
    <property type="nucleotide sequence ID" value="NZ_BBTB01000019.1"/>
</dbReference>
<dbReference type="EMBL" id="CP065666">
    <property type="protein sequence ID" value="QPS04588.1"/>
    <property type="molecule type" value="Genomic_DNA"/>
</dbReference>
<dbReference type="AlphaFoldDB" id="A0A380U705"/>
<evidence type="ECO:0000313" key="2">
    <source>
        <dbReference type="EMBL" id="QPS04588.1"/>
    </source>
</evidence>
<sequence>MSILDLSLYQETENLSPQQKKFNRQIQKIEKLQLSLVEWQQAQQKVQEDASFELLPLYAQWHQVLFSQLEVLWQYKQSHKFAKTHLERLDKKISILVSQLLNNPNLSEEQHKLTIVIAQFYKILEDHDHLPTSQVDDTEDDFHSEHDVDEMMQKQVMKEILADQLGVSEDWIDFDFDLENLEEFMQKVKEKFDREEADFIQNQLNDHEREAYQKFAEKEKKKILKKQMQLEDAKKMAGQSLKSIYLKIASVIHPDRERDEQKRIEKTELLQQANTALEEKDLLTLLKLRAYTEQGDQKQAVKIANEHLKSYNLLLEDQIEQLQIELDHIIYSFDWESSGFYKQTFKPADLAKKYQYDLTEIRRKLLQDEQCLNSYKDFDCLKNLLKNRAFGWSFNF</sequence>
<dbReference type="Proteomes" id="UP000254227">
    <property type="component" value="Unassembled WGS sequence"/>
</dbReference>
<reference evidence="3 4" key="1">
    <citation type="submission" date="2018-06" db="EMBL/GenBank/DDBJ databases">
        <authorList>
            <consortium name="Pathogen Informatics"/>
            <person name="Doyle S."/>
        </authorList>
    </citation>
    <scope>NUCLEOTIDE SEQUENCE [LARGE SCALE GENOMIC DNA]</scope>
    <source>
        <strain evidence="3 4">NCTC10308</strain>
    </source>
</reference>
<evidence type="ECO:0000313" key="3">
    <source>
        <dbReference type="EMBL" id="SUT96501.1"/>
    </source>
</evidence>
<feature type="coiled-coil region" evidence="1">
    <location>
        <begin position="178"/>
        <end position="236"/>
    </location>
</feature>
<reference evidence="2 5" key="2">
    <citation type="submission" date="2020-12" db="EMBL/GenBank/DDBJ databases">
        <title>FDA dAtabase for Regulatory Grade micrObial Sequences (FDA-ARGOS): Supporting development and validation of Infectious Disease Dx tests.</title>
        <authorList>
            <person name="Sproer C."/>
            <person name="Gronow S."/>
            <person name="Severitt S."/>
            <person name="Schroder I."/>
            <person name="Tallon L."/>
            <person name="Sadzewicz L."/>
            <person name="Zhao X."/>
            <person name="Boylan J."/>
            <person name="Ott S."/>
            <person name="Bowen H."/>
            <person name="Vavikolanu K."/>
            <person name="Mehta A."/>
            <person name="Aluvathingal J."/>
            <person name="Nadendla S."/>
            <person name="Lowell S."/>
            <person name="Myers T."/>
            <person name="Yan Y."/>
            <person name="Sichtig H."/>
        </authorList>
    </citation>
    <scope>NUCLEOTIDE SEQUENCE [LARGE SCALE GENOMIC DNA]</scope>
    <source>
        <strain evidence="2 5">FDAARGOS_910</strain>
    </source>
</reference>
<proteinExistence type="predicted"/>
<organism evidence="3 4">
    <name type="scientific">Acinetobacter johnsonii</name>
    <dbReference type="NCBI Taxonomy" id="40214"/>
    <lineage>
        <taxon>Bacteria</taxon>
        <taxon>Pseudomonadati</taxon>
        <taxon>Pseudomonadota</taxon>
        <taxon>Gammaproteobacteria</taxon>
        <taxon>Moraxellales</taxon>
        <taxon>Moraxellaceae</taxon>
        <taxon>Acinetobacter</taxon>
    </lineage>
</organism>
<name>A0A380U705_ACIJO</name>
<accession>A0A380U705</accession>
<dbReference type="Proteomes" id="UP000595107">
    <property type="component" value="Chromosome"/>
</dbReference>
<gene>
    <name evidence="2" type="ORF">I6G67_03605</name>
    <name evidence="3" type="ORF">NCTC10308_02041</name>
</gene>
<evidence type="ECO:0000313" key="5">
    <source>
        <dbReference type="Proteomes" id="UP000595107"/>
    </source>
</evidence>